<organism evidence="18 19">
    <name type="scientific">Gordonia crocea</name>
    <dbReference type="NCBI Taxonomy" id="589162"/>
    <lineage>
        <taxon>Bacteria</taxon>
        <taxon>Bacillati</taxon>
        <taxon>Actinomycetota</taxon>
        <taxon>Actinomycetes</taxon>
        <taxon>Mycobacteriales</taxon>
        <taxon>Gordoniaceae</taxon>
        <taxon>Gordonia</taxon>
    </lineage>
</organism>
<keyword evidence="8 15" id="KW-0067">ATP-binding</keyword>
<dbReference type="InterPro" id="IPR000212">
    <property type="entry name" value="DNA_helicase_UvrD/REP"/>
</dbReference>
<accession>A0A7I9V2U6</accession>
<dbReference type="OrthoDB" id="5240387at2"/>
<keyword evidence="4" id="KW-0227">DNA damage</keyword>
<evidence type="ECO:0000256" key="4">
    <source>
        <dbReference type="ARBA" id="ARBA00022763"/>
    </source>
</evidence>
<protein>
    <recommendedName>
        <fullName evidence="13">DNA 3'-5' helicase</fullName>
        <ecNumber evidence="13">5.6.2.4</ecNumber>
    </recommendedName>
</protein>
<evidence type="ECO:0000259" key="16">
    <source>
        <dbReference type="PROSITE" id="PS51198"/>
    </source>
</evidence>
<evidence type="ECO:0000256" key="13">
    <source>
        <dbReference type="ARBA" id="ARBA00034808"/>
    </source>
</evidence>
<proteinExistence type="inferred from homology"/>
<evidence type="ECO:0000313" key="19">
    <source>
        <dbReference type="Proteomes" id="UP000444980"/>
    </source>
</evidence>
<evidence type="ECO:0000256" key="1">
    <source>
        <dbReference type="ARBA" id="ARBA00009922"/>
    </source>
</evidence>
<evidence type="ECO:0000256" key="7">
    <source>
        <dbReference type="ARBA" id="ARBA00022839"/>
    </source>
</evidence>
<keyword evidence="10" id="KW-0234">DNA repair</keyword>
<feature type="domain" description="UvrD-like helicase ATP-binding" evidence="16">
    <location>
        <begin position="33"/>
        <end position="345"/>
    </location>
</feature>
<evidence type="ECO:0000256" key="15">
    <source>
        <dbReference type="PROSITE-ProRule" id="PRU00560"/>
    </source>
</evidence>
<dbReference type="AlphaFoldDB" id="A0A7I9V2U6"/>
<evidence type="ECO:0000259" key="17">
    <source>
        <dbReference type="PROSITE" id="PS51217"/>
    </source>
</evidence>
<comment type="catalytic activity">
    <reaction evidence="14">
        <text>ATP + H2O = ADP + phosphate + H(+)</text>
        <dbReference type="Rhea" id="RHEA:13065"/>
        <dbReference type="ChEBI" id="CHEBI:15377"/>
        <dbReference type="ChEBI" id="CHEBI:15378"/>
        <dbReference type="ChEBI" id="CHEBI:30616"/>
        <dbReference type="ChEBI" id="CHEBI:43474"/>
        <dbReference type="ChEBI" id="CHEBI:456216"/>
        <dbReference type="EC" id="5.6.2.4"/>
    </reaction>
</comment>
<dbReference type="GO" id="GO:0003677">
    <property type="term" value="F:DNA binding"/>
    <property type="evidence" value="ECO:0007669"/>
    <property type="project" value="UniProtKB-KW"/>
</dbReference>
<keyword evidence="2" id="KW-0540">Nuclease</keyword>
<feature type="domain" description="UvrD-like helicase C-terminal" evidence="17">
    <location>
        <begin position="350"/>
        <end position="646"/>
    </location>
</feature>
<dbReference type="PANTHER" id="PTHR11070:SF59">
    <property type="entry name" value="DNA 3'-5' HELICASE"/>
    <property type="match status" value="1"/>
</dbReference>
<dbReference type="GO" id="GO:0043138">
    <property type="term" value="F:3'-5' DNA helicase activity"/>
    <property type="evidence" value="ECO:0007669"/>
    <property type="project" value="UniProtKB-EC"/>
</dbReference>
<keyword evidence="3 15" id="KW-0547">Nucleotide-binding</keyword>
<dbReference type="InterPro" id="IPR014016">
    <property type="entry name" value="UvrD-like_ATP-bd"/>
</dbReference>
<dbReference type="InterPro" id="IPR011604">
    <property type="entry name" value="PDDEXK-like_dom_sf"/>
</dbReference>
<dbReference type="EC" id="5.6.2.4" evidence="13"/>
<dbReference type="Gene3D" id="3.40.50.300">
    <property type="entry name" value="P-loop containing nucleotide triphosphate hydrolases"/>
    <property type="match status" value="3"/>
</dbReference>
<name>A0A7I9V2U6_9ACTN</name>
<evidence type="ECO:0000256" key="2">
    <source>
        <dbReference type="ARBA" id="ARBA00022722"/>
    </source>
</evidence>
<evidence type="ECO:0000256" key="10">
    <source>
        <dbReference type="ARBA" id="ARBA00023204"/>
    </source>
</evidence>
<dbReference type="PROSITE" id="PS51198">
    <property type="entry name" value="UVRD_HELICASE_ATP_BIND"/>
    <property type="match status" value="1"/>
</dbReference>
<dbReference type="GO" id="GO:0004527">
    <property type="term" value="F:exonuclease activity"/>
    <property type="evidence" value="ECO:0007669"/>
    <property type="project" value="UniProtKB-KW"/>
</dbReference>
<dbReference type="InterPro" id="IPR014017">
    <property type="entry name" value="DNA_helicase_UvrD-like_C"/>
</dbReference>
<evidence type="ECO:0000256" key="9">
    <source>
        <dbReference type="ARBA" id="ARBA00023125"/>
    </source>
</evidence>
<dbReference type="PROSITE" id="PS51217">
    <property type="entry name" value="UVRD_HELICASE_CTER"/>
    <property type="match status" value="1"/>
</dbReference>
<dbReference type="GO" id="GO:0033202">
    <property type="term" value="C:DNA helicase complex"/>
    <property type="evidence" value="ECO:0007669"/>
    <property type="project" value="TreeGrafter"/>
</dbReference>
<evidence type="ECO:0000256" key="3">
    <source>
        <dbReference type="ARBA" id="ARBA00022741"/>
    </source>
</evidence>
<comment type="similarity">
    <text evidence="1">Belongs to the helicase family. UvrD subfamily.</text>
</comment>
<dbReference type="SUPFAM" id="SSF52540">
    <property type="entry name" value="P-loop containing nucleoside triphosphate hydrolases"/>
    <property type="match status" value="1"/>
</dbReference>
<feature type="binding site" evidence="15">
    <location>
        <begin position="54"/>
        <end position="61"/>
    </location>
    <ligand>
        <name>ATP</name>
        <dbReference type="ChEBI" id="CHEBI:30616"/>
    </ligand>
</feature>
<sequence length="1102" mass="115402">MVSSPQRPLVRTTLVGAQAAPTAAREWPAPVARLIETPVLADPEQPWLPYRVHGGPGSGKTSVIVDAAVARLTDPSIAPGSVLVLAASRRAGSVLREQITRAVLAAGGSPTGAVREPLVRTIHSYAFAILRLQAQAHDNPPPRLITGSEQDVVLRELLAGDVADGAADWPESLRPALLTDGFAQALRDLLMRAAERGAGPEELVRLGRRHRRPEWVAAGKMFAQYEQTMLLRGAVGVGSPQASAPAVDAAELVGSALSAFATDPDLLAAQRARIRHLLVDDAQHLDPQAAHLVRLIGTGADSTIIATDPDQSIFGFRGASPRFSAELVDPSSPRDIALTQSYRATPAVAAVGAALAARLPGARPHRYPEPEPDGPTGTAEVKVFASAAKEATAVADMLRRAHLFDDVAWSSMAVIVRSVPRALPALRRAFRAAGVPVATPASDLPLHRQRAVTAFLVALLAADGSVLPAESVITLLTGPIGSADPAALRRLRRGVRRVDDTVDSIDALGGALADDAAAQRYLATLSDAEARPLVRVRAVVAAARRAIDAHRSVEEVLWEAWSASGLERRWAPAALRGGPAGEQADRDLDAMLALFEAAESFADNLPSAGVTAFVDHVEALQIPRDSRASAVRDEAVTICSAHAAAGREWDVVAVPAVLDGLWPSLRPRGSVLATGALVDLLDGIDPEAVDTVARSAVALADERRLLLVACSRARRRLMVSAVEDGSGEAAPSRFIGEIAAALGQTGGVEAEPDALPVDPGVDRVLSLPSLVAALRSEVLAGVGGDGGSDSGPTPRAVAAAELLARLADHDIPGAHPRDWFGLAPASTDDPLWVPADGPRRLSPSNIESLTRCSLRWVLEGNGGRDGDETPAVTGTLVHTLVQALAGQISPTEATEALRGIWDRVDTGADWFSRRELARAEQMLDNFRGWLTASRDELTAVGTEVPVDAELAAEPGLPGADIPVRIVGRIDRLETDRADRPVIVDVKTGKSVPTKEVAREHPQLATYQLALHLGGVPGFPAGIEPGGGELVYVASPNQKTGAAVREQPALTPELIDGWKVVLRAAAAGSVGPVFTAVQNDGCGHCGLHTSCPAQLTGRSVVDD</sequence>
<dbReference type="Pfam" id="PF13361">
    <property type="entry name" value="UvrD_C"/>
    <property type="match status" value="1"/>
</dbReference>
<gene>
    <name evidence="18" type="ORF">nbrc107697_35850</name>
</gene>
<dbReference type="GO" id="GO:0005524">
    <property type="term" value="F:ATP binding"/>
    <property type="evidence" value="ECO:0007669"/>
    <property type="project" value="UniProtKB-UniRule"/>
</dbReference>
<keyword evidence="6 15" id="KW-0347">Helicase</keyword>
<keyword evidence="9" id="KW-0238">DNA-binding</keyword>
<keyword evidence="19" id="KW-1185">Reference proteome</keyword>
<evidence type="ECO:0000256" key="6">
    <source>
        <dbReference type="ARBA" id="ARBA00022806"/>
    </source>
</evidence>
<dbReference type="Pfam" id="PF12705">
    <property type="entry name" value="PDDEXK_1"/>
    <property type="match status" value="1"/>
</dbReference>
<dbReference type="InterPro" id="IPR013986">
    <property type="entry name" value="DExx_box_DNA_helicase_dom_sf"/>
</dbReference>
<keyword evidence="5 15" id="KW-0378">Hydrolase</keyword>
<dbReference type="GO" id="GO:0000725">
    <property type="term" value="P:recombinational repair"/>
    <property type="evidence" value="ECO:0007669"/>
    <property type="project" value="TreeGrafter"/>
</dbReference>
<keyword evidence="7" id="KW-0269">Exonuclease</keyword>
<dbReference type="Gene3D" id="1.10.10.160">
    <property type="match status" value="1"/>
</dbReference>
<evidence type="ECO:0000256" key="11">
    <source>
        <dbReference type="ARBA" id="ARBA00023235"/>
    </source>
</evidence>
<dbReference type="InterPro" id="IPR027417">
    <property type="entry name" value="P-loop_NTPase"/>
</dbReference>
<evidence type="ECO:0000256" key="5">
    <source>
        <dbReference type="ARBA" id="ARBA00022801"/>
    </source>
</evidence>
<dbReference type="PANTHER" id="PTHR11070">
    <property type="entry name" value="UVRD / RECB / PCRA DNA HELICASE FAMILY MEMBER"/>
    <property type="match status" value="1"/>
</dbReference>
<keyword evidence="11" id="KW-0413">Isomerase</keyword>
<evidence type="ECO:0000256" key="14">
    <source>
        <dbReference type="ARBA" id="ARBA00048988"/>
    </source>
</evidence>
<dbReference type="RefSeq" id="WP_161928804.1">
    <property type="nucleotide sequence ID" value="NZ_BJOU01000019.1"/>
</dbReference>
<dbReference type="InterPro" id="IPR038726">
    <property type="entry name" value="PDDEXK_AddAB-type"/>
</dbReference>
<dbReference type="GO" id="GO:0005829">
    <property type="term" value="C:cytosol"/>
    <property type="evidence" value="ECO:0007669"/>
    <property type="project" value="TreeGrafter"/>
</dbReference>
<dbReference type="Gene3D" id="3.90.320.10">
    <property type="match status" value="1"/>
</dbReference>
<dbReference type="EMBL" id="BJOU01000019">
    <property type="protein sequence ID" value="GED99546.1"/>
    <property type="molecule type" value="Genomic_DNA"/>
</dbReference>
<evidence type="ECO:0000313" key="18">
    <source>
        <dbReference type="EMBL" id="GED99546.1"/>
    </source>
</evidence>
<evidence type="ECO:0000256" key="8">
    <source>
        <dbReference type="ARBA" id="ARBA00022840"/>
    </source>
</evidence>
<evidence type="ECO:0000256" key="12">
    <source>
        <dbReference type="ARBA" id="ARBA00034617"/>
    </source>
</evidence>
<comment type="caution">
    <text evidence="18">The sequence shown here is derived from an EMBL/GenBank/DDBJ whole genome shotgun (WGS) entry which is preliminary data.</text>
</comment>
<dbReference type="Proteomes" id="UP000444980">
    <property type="component" value="Unassembled WGS sequence"/>
</dbReference>
<comment type="catalytic activity">
    <reaction evidence="12">
        <text>Couples ATP hydrolysis with the unwinding of duplex DNA by translocating in the 3'-5' direction.</text>
        <dbReference type="EC" id="5.6.2.4"/>
    </reaction>
</comment>
<dbReference type="Pfam" id="PF00580">
    <property type="entry name" value="UvrD-helicase"/>
    <property type="match status" value="1"/>
</dbReference>
<reference evidence="19" key="1">
    <citation type="submission" date="2019-06" db="EMBL/GenBank/DDBJ databases">
        <title>Gordonia isolated from sludge of a wastewater treatment plant.</title>
        <authorList>
            <person name="Tamura T."/>
            <person name="Aoyama K."/>
            <person name="Kang Y."/>
            <person name="Saito S."/>
            <person name="Akiyama N."/>
            <person name="Yazawa K."/>
            <person name="Gonoi T."/>
            <person name="Mikami Y."/>
        </authorList>
    </citation>
    <scope>NUCLEOTIDE SEQUENCE [LARGE SCALE GENOMIC DNA]</scope>
    <source>
        <strain evidence="19">NBRC 107697</strain>
    </source>
</reference>